<proteinExistence type="predicted"/>
<name>J9DN04_EDHAE</name>
<sequence>MIKKVKFLICLLTKKLKTKTCFFDQTHNEKSQIHTKEKETDNSAKNIIFSNAEKIIDWESQPQETINEETKNISKNLYSYTKTNFKDKYIRNKKTFYFGKFLNHFIQVTSECIVIDNQPLRLYKEIKTLKNISDQVLEEKKDRNSTVQCFYVQTSDRYLYLVFAKNYKNITIKEKKNYEAELNEKNRENIQLAQENSCLDKNVISDNKKKLSTKNHSTSNMVFQKDYVSSNNVSQENYASSNFFSQNNHVSSNISLQNKSLPLNGTRNNISERKILLDQKKDNTNLSHTHKKSAKFVNNKYKRSNNKMSENILFDENEFLEFIEITCDLRCFTVSHNYLMYIKKYKLYIHKNGKIVYVGFMKFDQTARNILCEDDLKNYINHIKNENQQNLYEFSDRKNLYFRNNIDYSQSKNKKNIYNKGKYTTEQNCNYLAHIENLLKNENYNKKIQDHIENHYKLNEPKKIASQLNTDEIEIISQQNPIILLRSSSILYIYTYKNQKLIKLKNDPVKLAPSIQNFHKSLYKNRECIMLWPEKILFTRNNRVFIHKIDKKFDSINSNYIITKHMFAEFRFTKNVDPFCGYVVKEFPLPVDLEKIIWDNKNHVYCGVSKNFRSYVHNNFEKDIEQSCELNNSQSDQNSCNSILHTKKDVFDTQNNFCSRKSSVSDISQVSKDINTEKNLDSSSVSEKDQIIDSNSSVTSKTSFSLVLLDKTLDVLDTFVLDDNEYIGDYKFLMLNDTQKTELLPEKYYSNFLVVLANFLQGENDLVKSRILLFELKNVQNENTIFDKNNPKIYSKHDIIDKKIYNDGFNLDLINNEENNNKTDNESSKKEFLDRNFTENTLSQNEYNKNINKNNIINENQNLKNMWLDKKDQNNAFIKNLKDISKNKLNHNSHSKQTDTINSNIVYQDKNGNLSQKFDDLNENIIKTPVNNTVTSEKRYNIEDNHIDHNLNMIDTTNNNYNNQNTKTRVDYKGQTHKAFKLLACLPIKSSAISCDSIRGNLVIGQGTRLMIYKIDRLEGLVAIAFHDLSIIAVSLSVIKNFILVGDLLRGVTFFYFQTRPVKIIKLSFSEPIKNLTMVHIYKFNTIQSYKINTKHHNYNLSSNDKKRRRYNKHLKKDEPKNSSQIPHINKCELSLCALYNNNISIYTYSPNNVLSKNGEILIKRADACINDFIIGQTNTFLYSNYLLYKVAKIDDNPATKMLQRNSFVRFFKENVMLGYYNIFKMQYKHLNQITTKPILDISALRDAWLMDWKLKKELCSLLNVNLDDIYGAL</sequence>
<feature type="domain" description="RSE1/DDB1/CPSF1 C-terminal" evidence="2">
    <location>
        <begin position="971"/>
        <end position="1068"/>
    </location>
</feature>
<keyword evidence="1" id="KW-0175">Coiled coil</keyword>
<dbReference type="EMBL" id="AFBI03000058">
    <property type="protein sequence ID" value="EJW02742.1"/>
    <property type="molecule type" value="Genomic_DNA"/>
</dbReference>
<reference evidence="4" key="2">
    <citation type="submission" date="2015-07" db="EMBL/GenBank/DDBJ databases">
        <title>Contrasting host-pathogen interactions and genome evolution in two generalist and specialist microsporidian pathogens of mosquitoes.</title>
        <authorList>
            <consortium name="The Broad Institute Genomics Platform"/>
            <consortium name="The Broad Institute Genome Sequencing Center for Infectious Disease"/>
            <person name="Cuomo C.A."/>
            <person name="Sanscrainte N.D."/>
            <person name="Goldberg J.M."/>
            <person name="Heiman D."/>
            <person name="Young S."/>
            <person name="Zeng Q."/>
            <person name="Becnel J.J."/>
            <person name="Birren B.W."/>
        </authorList>
    </citation>
    <scope>NUCLEOTIDE SEQUENCE [LARGE SCALE GENOMIC DNA]</scope>
    <source>
        <strain evidence="4">USNM 41457</strain>
    </source>
</reference>
<dbReference type="Proteomes" id="UP000003163">
    <property type="component" value="Unassembled WGS sequence"/>
</dbReference>
<reference evidence="3 4" key="1">
    <citation type="submission" date="2011-08" db="EMBL/GenBank/DDBJ databases">
        <authorList>
            <person name="Liu Z.J."/>
            <person name="Shi F.L."/>
            <person name="Lu J.Q."/>
            <person name="Li M."/>
            <person name="Wang Z.L."/>
        </authorList>
    </citation>
    <scope>NUCLEOTIDE SEQUENCE [LARGE SCALE GENOMIC DNA]</scope>
    <source>
        <strain evidence="3 4">USNM 41457</strain>
    </source>
</reference>
<dbReference type="InterPro" id="IPR004871">
    <property type="entry name" value="RSE1/DDB1/CPSF1_C"/>
</dbReference>
<dbReference type="GO" id="GO:0005634">
    <property type="term" value="C:nucleus"/>
    <property type="evidence" value="ECO:0007669"/>
    <property type="project" value="InterPro"/>
</dbReference>
<dbReference type="AlphaFoldDB" id="J9DN04"/>
<dbReference type="STRING" id="1003232.J9DN04"/>
<dbReference type="Pfam" id="PF03178">
    <property type="entry name" value="CPSF_A"/>
    <property type="match status" value="1"/>
</dbReference>
<feature type="coiled-coil region" evidence="1">
    <location>
        <begin position="168"/>
        <end position="202"/>
    </location>
</feature>
<evidence type="ECO:0000313" key="4">
    <source>
        <dbReference type="Proteomes" id="UP000003163"/>
    </source>
</evidence>
<evidence type="ECO:0000313" key="3">
    <source>
        <dbReference type="EMBL" id="EJW02742.1"/>
    </source>
</evidence>
<accession>J9DN04</accession>
<dbReference type="InParanoid" id="J9DN04"/>
<keyword evidence="4" id="KW-1185">Reference proteome</keyword>
<comment type="caution">
    <text evidence="3">The sequence shown here is derived from an EMBL/GenBank/DDBJ whole genome shotgun (WGS) entry which is preliminary data.</text>
</comment>
<dbReference type="Gene3D" id="2.130.10.10">
    <property type="entry name" value="YVTN repeat-like/Quinoprotein amine dehydrogenase"/>
    <property type="match status" value="1"/>
</dbReference>
<gene>
    <name evidence="3" type="ORF">EDEG_02863</name>
</gene>
<dbReference type="InterPro" id="IPR015943">
    <property type="entry name" value="WD40/YVTN_repeat-like_dom_sf"/>
</dbReference>
<dbReference type="OrthoDB" id="6109at2759"/>
<evidence type="ECO:0000259" key="2">
    <source>
        <dbReference type="Pfam" id="PF03178"/>
    </source>
</evidence>
<protein>
    <recommendedName>
        <fullName evidence="2">RSE1/DDB1/CPSF1 C-terminal domain-containing protein</fullName>
    </recommendedName>
</protein>
<dbReference type="VEuPathDB" id="MicrosporidiaDB:EDEG_02863"/>
<dbReference type="GO" id="GO:0003676">
    <property type="term" value="F:nucleic acid binding"/>
    <property type="evidence" value="ECO:0007669"/>
    <property type="project" value="InterPro"/>
</dbReference>
<dbReference type="HOGENOM" id="CLU_263668_0_0_1"/>
<organism evidence="3 4">
    <name type="scientific">Edhazardia aedis (strain USNM 41457)</name>
    <name type="common">Microsporidian parasite</name>
    <dbReference type="NCBI Taxonomy" id="1003232"/>
    <lineage>
        <taxon>Eukaryota</taxon>
        <taxon>Fungi</taxon>
        <taxon>Fungi incertae sedis</taxon>
        <taxon>Microsporidia</taxon>
        <taxon>Edhazardia</taxon>
    </lineage>
</organism>
<evidence type="ECO:0000256" key="1">
    <source>
        <dbReference type="SAM" id="Coils"/>
    </source>
</evidence>